<organism evidence="2 3">
    <name type="scientific">Pseudomonas viciae</name>
    <dbReference type="NCBI Taxonomy" id="2505979"/>
    <lineage>
        <taxon>Bacteria</taxon>
        <taxon>Pseudomonadati</taxon>
        <taxon>Pseudomonadota</taxon>
        <taxon>Gammaproteobacteria</taxon>
        <taxon>Pseudomonadales</taxon>
        <taxon>Pseudomonadaceae</taxon>
        <taxon>Pseudomonas</taxon>
    </lineage>
</organism>
<dbReference type="Proteomes" id="UP001227386">
    <property type="component" value="Chromosome"/>
</dbReference>
<feature type="transmembrane region" description="Helical" evidence="1">
    <location>
        <begin position="6"/>
        <end position="27"/>
    </location>
</feature>
<keyword evidence="1" id="KW-1133">Transmembrane helix</keyword>
<dbReference type="RefSeq" id="WP_280944121.1">
    <property type="nucleotide sequence ID" value="NZ_CP123771.1"/>
</dbReference>
<protein>
    <submittedName>
        <fullName evidence="2">Uncharacterized protein</fullName>
    </submittedName>
</protein>
<keyword evidence="3" id="KW-1185">Reference proteome</keyword>
<proteinExistence type="predicted"/>
<accession>A0ABY8P8F4</accession>
<keyword evidence="1" id="KW-0472">Membrane</keyword>
<evidence type="ECO:0000256" key="1">
    <source>
        <dbReference type="SAM" id="Phobius"/>
    </source>
</evidence>
<sequence>MTRARIVGVMVFLGVAAVLVYVFFFWLSVQAEKVRWAIDLVGGEQVLRREDIAPEGDDKLYMESLFLSADAQMYETIRGVQLCIEMNDGCVTRSLAVANFLLIHTVDIQAAVNAVEVYRYQGVLQAGACPAKYELSSVVKEVNLALALPASQAAQVALERIEQIKRTGGLVFSLRSEACNAYFSAHPYIARGYLAHLALLMSVAQGKFSPQWTYLLSRPGVYSVIK</sequence>
<keyword evidence="1" id="KW-0812">Transmembrane</keyword>
<gene>
    <name evidence="2" type="ORF">QCD61_17265</name>
</gene>
<name>A0ABY8P8F4_9PSED</name>
<evidence type="ECO:0000313" key="3">
    <source>
        <dbReference type="Proteomes" id="UP001227386"/>
    </source>
</evidence>
<evidence type="ECO:0000313" key="2">
    <source>
        <dbReference type="EMBL" id="WGO91468.1"/>
    </source>
</evidence>
<dbReference type="EMBL" id="CP123771">
    <property type="protein sequence ID" value="WGO91468.1"/>
    <property type="molecule type" value="Genomic_DNA"/>
</dbReference>
<reference evidence="2 3" key="1">
    <citation type="journal article" date="2012" name="Appl. Soil Ecol.">
        <title>Isolation and characterization of new plant growth-promoting bacterial endophytes.</title>
        <authorList>
            <person name="Rashid S."/>
            <person name="Charles T.C."/>
            <person name="Glick B.R."/>
        </authorList>
    </citation>
    <scope>NUCLEOTIDE SEQUENCE [LARGE SCALE GENOMIC DNA]</scope>
    <source>
        <strain evidence="2 3">YsS1</strain>
    </source>
</reference>